<dbReference type="EMBL" id="CP014674">
    <property type="protein sequence ID" value="AOX16065.1"/>
    <property type="molecule type" value="Genomic_DNA"/>
</dbReference>
<dbReference type="Proteomes" id="UP000179145">
    <property type="component" value="Chromosome"/>
</dbReference>
<dbReference type="InterPro" id="IPR011650">
    <property type="entry name" value="Peptidase_M20_dimer"/>
</dbReference>
<accession>A0A1D8UQY2</accession>
<dbReference type="InterPro" id="IPR051458">
    <property type="entry name" value="Cyt/Met_Dipeptidase"/>
</dbReference>
<keyword evidence="5" id="KW-1185">Reference proteome</keyword>
<dbReference type="KEGG" id="kba:A0U89_01725"/>
<dbReference type="NCBIfam" id="NF005914">
    <property type="entry name" value="PRK07907.1"/>
    <property type="match status" value="1"/>
</dbReference>
<evidence type="ECO:0000313" key="4">
    <source>
        <dbReference type="EMBL" id="AOX16065.1"/>
    </source>
</evidence>
<dbReference type="Pfam" id="PF07687">
    <property type="entry name" value="M20_dimer"/>
    <property type="match status" value="1"/>
</dbReference>
<evidence type="ECO:0000256" key="2">
    <source>
        <dbReference type="ARBA" id="ARBA00022723"/>
    </source>
</evidence>
<proteinExistence type="predicted"/>
<dbReference type="GO" id="GO:0006508">
    <property type="term" value="P:proteolysis"/>
    <property type="evidence" value="ECO:0007669"/>
    <property type="project" value="UniProtKB-KW"/>
</dbReference>
<dbReference type="PANTHER" id="PTHR43270:SF12">
    <property type="entry name" value="SUCCINYL-DIAMINOPIMELATE DESUCCINYLASE"/>
    <property type="match status" value="1"/>
</dbReference>
<dbReference type="AlphaFoldDB" id="A0A1D8UQY2"/>
<dbReference type="Gene3D" id="3.30.70.360">
    <property type="match status" value="1"/>
</dbReference>
<dbReference type="eggNOG" id="COG0624">
    <property type="taxonomic scope" value="Bacteria"/>
</dbReference>
<dbReference type="RefSeq" id="WP_070401893.1">
    <property type="nucleotide sequence ID" value="NZ_BJVW01000015.1"/>
</dbReference>
<dbReference type="NCBIfam" id="NF006579">
    <property type="entry name" value="PRK09104.1"/>
    <property type="match status" value="1"/>
</dbReference>
<evidence type="ECO:0000256" key="3">
    <source>
        <dbReference type="ARBA" id="ARBA00022801"/>
    </source>
</evidence>
<gene>
    <name evidence="4" type="ORF">A0U89_01725</name>
</gene>
<dbReference type="GO" id="GO:0046872">
    <property type="term" value="F:metal ion binding"/>
    <property type="evidence" value="ECO:0007669"/>
    <property type="project" value="UniProtKB-KW"/>
</dbReference>
<protein>
    <submittedName>
        <fullName evidence="4">Uncharacterized protein</fullName>
    </submittedName>
</protein>
<dbReference type="SUPFAM" id="SSF53187">
    <property type="entry name" value="Zn-dependent exopeptidases"/>
    <property type="match status" value="1"/>
</dbReference>
<keyword evidence="3" id="KW-0378">Hydrolase</keyword>
<organism evidence="4 5">
    <name type="scientific">Kozakia baliensis</name>
    <dbReference type="NCBI Taxonomy" id="153496"/>
    <lineage>
        <taxon>Bacteria</taxon>
        <taxon>Pseudomonadati</taxon>
        <taxon>Pseudomonadota</taxon>
        <taxon>Alphaproteobacteria</taxon>
        <taxon>Acetobacterales</taxon>
        <taxon>Acetobacteraceae</taxon>
        <taxon>Kozakia</taxon>
    </lineage>
</organism>
<dbReference type="OrthoDB" id="9761532at2"/>
<evidence type="ECO:0000313" key="5">
    <source>
        <dbReference type="Proteomes" id="UP000179145"/>
    </source>
</evidence>
<reference evidence="4 5" key="1">
    <citation type="journal article" date="2016" name="Microb. Cell Fact.">
        <title>Dissection of exopolysaccharide biosynthesis in Kozakia baliensis.</title>
        <authorList>
            <person name="Brandt J.U."/>
            <person name="Jakob F."/>
            <person name="Behr J."/>
            <person name="Geissler A.J."/>
            <person name="Vogel R.F."/>
        </authorList>
    </citation>
    <scope>NUCLEOTIDE SEQUENCE [LARGE SCALE GENOMIC DNA]</scope>
    <source>
        <strain evidence="4 5">DSM 14400</strain>
    </source>
</reference>
<dbReference type="InterPro" id="IPR002933">
    <property type="entry name" value="Peptidase_M20"/>
</dbReference>
<dbReference type="Gene3D" id="3.40.630.10">
    <property type="entry name" value="Zn peptidases"/>
    <property type="match status" value="1"/>
</dbReference>
<evidence type="ECO:0000256" key="1">
    <source>
        <dbReference type="ARBA" id="ARBA00022670"/>
    </source>
</evidence>
<dbReference type="PANTHER" id="PTHR43270">
    <property type="entry name" value="BETA-ALA-HIS DIPEPTIDASE"/>
    <property type="match status" value="1"/>
</dbReference>
<name>A0A1D8UQY2_9PROT</name>
<dbReference type="STRING" id="153496.A0U89_01725"/>
<dbReference type="GO" id="GO:0008233">
    <property type="term" value="F:peptidase activity"/>
    <property type="evidence" value="ECO:0007669"/>
    <property type="project" value="UniProtKB-KW"/>
</dbReference>
<keyword evidence="2" id="KW-0479">Metal-binding</keyword>
<dbReference type="Pfam" id="PF01546">
    <property type="entry name" value="Peptidase_M20"/>
    <property type="match status" value="1"/>
</dbReference>
<keyword evidence="1" id="KW-0645">Protease</keyword>
<sequence>MTESLNQVLAQVDRGMEESLGRLFALLRIPSISAQPKHAGDCRAAAEWLRKELADLGFEASVRETPGHPMVVAHDDKPSSGPHVLFYGHYDVQPTDPASLWHTDPFAPTLTRSVDGRQVIVARGASDDKGQLMTFIEACRAWKRVHKALPIKISVLIEGEEESGGVNLMPFLKANAQELKADVALICDTGMPNRTTPAITTGLRGLVGDEIELQCASHDLHSGMYGNAARNPIELLCTILGNVRDATGRVKLPSFYDGVQEPAETVRAQWRAIFPNDDLTLGPVGLSQAAGEQGYSAVEQVWARPSYEINGISGGYEGEGFKTVLPAKAMAKVSFRLVPGQNPEKIRDAFRAYVKSHLPPDAKVTFTPHGASSGFAVPQDGPYLKTALKALSDEWNTEAVSIGCGGSIPVVAEVKEALGLDSLLIGFAQDDDRIHSPNEQYGVESFHKGVRSWVRVLAGLSALA</sequence>